<proteinExistence type="predicted"/>
<dbReference type="Proteomes" id="UP001300672">
    <property type="component" value="Chromosome"/>
</dbReference>
<evidence type="ECO:0000313" key="2">
    <source>
        <dbReference type="EMBL" id="WGZ90545.1"/>
    </source>
</evidence>
<protein>
    <submittedName>
        <fullName evidence="2">DUF3108 domain-containing protein</fullName>
    </submittedName>
</protein>
<reference evidence="2" key="2">
    <citation type="submission" date="2023-04" db="EMBL/GenBank/DDBJ databases">
        <authorList>
            <person name="Beletskiy A.V."/>
            <person name="Mardanov A.V."/>
            <person name="Ravin N.V."/>
        </authorList>
    </citation>
    <scope>NUCLEOTIDE SEQUENCE</scope>
    <source>
        <strain evidence="2">GKL-01</strain>
    </source>
</reference>
<keyword evidence="1" id="KW-0732">Signal</keyword>
<dbReference type="EMBL" id="CP124755">
    <property type="protein sequence ID" value="WGZ90545.1"/>
    <property type="molecule type" value="Genomic_DNA"/>
</dbReference>
<name>A0AA95H5A2_9GAMM</name>
<gene>
    <name evidence="2" type="ORF">QJT80_13805</name>
</gene>
<feature type="signal peptide" evidence="1">
    <location>
        <begin position="1"/>
        <end position="19"/>
    </location>
</feature>
<feature type="chain" id="PRO_5041692626" evidence="1">
    <location>
        <begin position="20"/>
        <end position="228"/>
    </location>
</feature>
<dbReference type="InterPro" id="IPR021457">
    <property type="entry name" value="DUF3108"/>
</dbReference>
<dbReference type="Pfam" id="PF11306">
    <property type="entry name" value="DUF3108"/>
    <property type="match status" value="1"/>
</dbReference>
<reference evidence="2" key="1">
    <citation type="journal article" date="2023" name="Int. J. Mol. Sci.">
        <title>Metagenomics Revealed a New Genus 'Candidatus Thiocaldithrix dubininis' gen. nov., sp. nov. and a New Species 'Candidatus Thiothrix putei' sp. nov. in the Family Thiotrichaceae, Some Members of Which Have Traits of Both Na+- and H+-Motive Energetics.</title>
        <authorList>
            <person name="Ravin N.V."/>
            <person name="Muntyan M.S."/>
            <person name="Smolyakov D.D."/>
            <person name="Rudenko T.S."/>
            <person name="Beletsky A.V."/>
            <person name="Mardanov A.V."/>
            <person name="Grabovich M.Y."/>
        </authorList>
    </citation>
    <scope>NUCLEOTIDE SEQUENCE</scope>
    <source>
        <strain evidence="2">GKL-01</strain>
    </source>
</reference>
<organism evidence="2">
    <name type="scientific">Candidatus Thiocaldithrix dubininis</name>
    <dbReference type="NCBI Taxonomy" id="3080823"/>
    <lineage>
        <taxon>Bacteria</taxon>
        <taxon>Pseudomonadati</taxon>
        <taxon>Pseudomonadota</taxon>
        <taxon>Gammaproteobacteria</taxon>
        <taxon>Thiotrichales</taxon>
        <taxon>Thiotrichaceae</taxon>
        <taxon>Candidatus Thiocaldithrix</taxon>
    </lineage>
</organism>
<evidence type="ECO:0000256" key="1">
    <source>
        <dbReference type="SAM" id="SignalP"/>
    </source>
</evidence>
<dbReference type="AlphaFoldDB" id="A0AA95H5A2"/>
<dbReference type="KEGG" id="tdu:QJT80_13805"/>
<sequence>MKYKLLSATLLLSSMAAYAAPPAFNASYTVSKSGVTLGNMNAALSYNGNSYSYQKLSKANGLAAMLSGDTLTERSSGIKQGETLTSQHYFQQHKNKRKNRTENFSINAGRVSGNFDGRAYQFSVPANTLDPALMELRLMNDLAAGKPLSYKVVDKGELRSYQFRKLGKEAVNTALGNYTCEKVQVSRNNGERQTTLWLAPELNYTIVKVVHNEEGSLIQMQLNSYKPR</sequence>
<accession>A0AA95H5A2</accession>